<keyword evidence="2" id="KW-1185">Reference proteome</keyword>
<name>A0A5B6TGT3_9BACT</name>
<proteinExistence type="predicted"/>
<dbReference type="OrthoDB" id="893691at2"/>
<evidence type="ECO:0000313" key="1">
    <source>
        <dbReference type="EMBL" id="KAA3438525.1"/>
    </source>
</evidence>
<accession>A0A5B6TGT3</accession>
<dbReference type="EMBL" id="VKKY01000002">
    <property type="protein sequence ID" value="KAA3438525.1"/>
    <property type="molecule type" value="Genomic_DNA"/>
</dbReference>
<gene>
    <name evidence="1" type="ORF">FOA19_14930</name>
</gene>
<dbReference type="Gene3D" id="2.170.130.10">
    <property type="entry name" value="TonB-dependent receptor, plug domain"/>
    <property type="match status" value="1"/>
</dbReference>
<reference evidence="1 2" key="1">
    <citation type="submission" date="2019-07" db="EMBL/GenBank/DDBJ databases">
        <title>Rufibacter sp. nov., isolated from lake sediment.</title>
        <authorList>
            <person name="Qu J.-H."/>
        </authorList>
    </citation>
    <scope>NUCLEOTIDE SEQUENCE [LARGE SCALE GENOMIC DNA]</scope>
    <source>
        <strain evidence="1 2">NBS58-1</strain>
    </source>
</reference>
<dbReference type="Proteomes" id="UP000324133">
    <property type="component" value="Unassembled WGS sequence"/>
</dbReference>
<sequence length="194" mass="21196">MTLAALLPFTAEAQTAPAKEKVAHVKGPKAKPLCFLKTASANVPLNSAAIQALDKDWIKTVSVLKDKDAVDQFGPKAKAGVVLIELMPEQEQAFLQTLKDPKYTAAEEKNYRLDGAPGVALSDPLYVIKTKDGEVTVKKEDISPINPEWIKSIDVLKGSEAEKRYKEQGKNGVILITLAPEREQDVLDKLMNSN</sequence>
<protein>
    <submittedName>
        <fullName evidence="1">Uncharacterized protein</fullName>
    </submittedName>
</protein>
<dbReference type="InterPro" id="IPR037066">
    <property type="entry name" value="Plug_dom_sf"/>
</dbReference>
<comment type="caution">
    <text evidence="1">The sequence shown here is derived from an EMBL/GenBank/DDBJ whole genome shotgun (WGS) entry which is preliminary data.</text>
</comment>
<organism evidence="1 2">
    <name type="scientific">Rufibacter hautae</name>
    <dbReference type="NCBI Taxonomy" id="2595005"/>
    <lineage>
        <taxon>Bacteria</taxon>
        <taxon>Pseudomonadati</taxon>
        <taxon>Bacteroidota</taxon>
        <taxon>Cytophagia</taxon>
        <taxon>Cytophagales</taxon>
        <taxon>Hymenobacteraceae</taxon>
        <taxon>Rufibacter</taxon>
    </lineage>
</organism>
<evidence type="ECO:0000313" key="2">
    <source>
        <dbReference type="Proteomes" id="UP000324133"/>
    </source>
</evidence>
<dbReference type="AlphaFoldDB" id="A0A5B6TGT3"/>
<dbReference type="RefSeq" id="WP_149091583.1">
    <property type="nucleotide sequence ID" value="NZ_VKKY01000002.1"/>
</dbReference>